<sequence>MLNKVSSFLYVLSIGAVINLLHGHTYHNSNYNNDISGAKMSKLLKLTIGMQNFLFKPRNAGQDTAVRR</sequence>
<keyword evidence="3" id="KW-1185">Reference proteome</keyword>
<reference evidence="2 3" key="1">
    <citation type="journal article" date="2019" name="Philos. Trans. R. Soc. Lond., B, Biol. Sci.">
        <title>Ant behaviour and brain gene expression of defending hosts depend on the ecological success of the intruding social parasite.</title>
        <authorList>
            <person name="Kaur R."/>
            <person name="Stoldt M."/>
            <person name="Jongepier E."/>
            <person name="Feldmeyer B."/>
            <person name="Menzel F."/>
            <person name="Bornberg-Bauer E."/>
            <person name="Foitzik S."/>
        </authorList>
    </citation>
    <scope>NUCLEOTIDE SEQUENCE [LARGE SCALE GENOMIC DNA]</scope>
    <source>
        <tissue evidence="2">Whole body</tissue>
    </source>
</reference>
<dbReference type="EMBL" id="QBLH01003027">
    <property type="protein sequence ID" value="TGZ45919.1"/>
    <property type="molecule type" value="Genomic_DNA"/>
</dbReference>
<comment type="caution">
    <text evidence="2">The sequence shown here is derived from an EMBL/GenBank/DDBJ whole genome shotgun (WGS) entry which is preliminary data.</text>
</comment>
<accession>A0A4S2KDT9</accession>
<protein>
    <submittedName>
        <fullName evidence="2">Uncharacterized protein</fullName>
    </submittedName>
</protein>
<feature type="signal peptide" evidence="1">
    <location>
        <begin position="1"/>
        <end position="23"/>
    </location>
</feature>
<proteinExistence type="predicted"/>
<evidence type="ECO:0000313" key="3">
    <source>
        <dbReference type="Proteomes" id="UP000310200"/>
    </source>
</evidence>
<feature type="chain" id="PRO_5020401966" evidence="1">
    <location>
        <begin position="24"/>
        <end position="68"/>
    </location>
</feature>
<keyword evidence="1" id="KW-0732">Signal</keyword>
<gene>
    <name evidence="2" type="ORF">DBV15_02716</name>
</gene>
<organism evidence="2 3">
    <name type="scientific">Temnothorax longispinosus</name>
    <dbReference type="NCBI Taxonomy" id="300112"/>
    <lineage>
        <taxon>Eukaryota</taxon>
        <taxon>Metazoa</taxon>
        <taxon>Ecdysozoa</taxon>
        <taxon>Arthropoda</taxon>
        <taxon>Hexapoda</taxon>
        <taxon>Insecta</taxon>
        <taxon>Pterygota</taxon>
        <taxon>Neoptera</taxon>
        <taxon>Endopterygota</taxon>
        <taxon>Hymenoptera</taxon>
        <taxon>Apocrita</taxon>
        <taxon>Aculeata</taxon>
        <taxon>Formicoidea</taxon>
        <taxon>Formicidae</taxon>
        <taxon>Myrmicinae</taxon>
        <taxon>Temnothorax</taxon>
    </lineage>
</organism>
<evidence type="ECO:0000313" key="2">
    <source>
        <dbReference type="EMBL" id="TGZ45919.1"/>
    </source>
</evidence>
<dbReference type="AlphaFoldDB" id="A0A4S2KDT9"/>
<name>A0A4S2KDT9_9HYME</name>
<dbReference type="Proteomes" id="UP000310200">
    <property type="component" value="Unassembled WGS sequence"/>
</dbReference>
<evidence type="ECO:0000256" key="1">
    <source>
        <dbReference type="SAM" id="SignalP"/>
    </source>
</evidence>